<keyword evidence="4" id="KW-1185">Reference proteome</keyword>
<dbReference type="CDD" id="cd00170">
    <property type="entry name" value="SEC14"/>
    <property type="match status" value="1"/>
</dbReference>
<evidence type="ECO:0000259" key="2">
    <source>
        <dbReference type="Pfam" id="PF13716"/>
    </source>
</evidence>
<dbReference type="STRING" id="51511.ENSCSAVP00000005073"/>
<dbReference type="InterPro" id="IPR036865">
    <property type="entry name" value="CRAL-TRIO_dom_sf"/>
</dbReference>
<dbReference type="AlphaFoldDB" id="H2YIC4"/>
<dbReference type="InterPro" id="IPR001251">
    <property type="entry name" value="CRAL-TRIO_dom"/>
</dbReference>
<dbReference type="eggNOG" id="KOG2633">
    <property type="taxonomic scope" value="Eukaryota"/>
</dbReference>
<proteinExistence type="predicted"/>
<keyword evidence="1" id="KW-1133">Transmembrane helix</keyword>
<reference evidence="3" key="3">
    <citation type="submission" date="2025-09" db="UniProtKB">
        <authorList>
            <consortium name="Ensembl"/>
        </authorList>
    </citation>
    <scope>IDENTIFICATION</scope>
</reference>
<reference evidence="4" key="1">
    <citation type="submission" date="2003-08" db="EMBL/GenBank/DDBJ databases">
        <authorList>
            <person name="Birren B."/>
            <person name="Nusbaum C."/>
            <person name="Abebe A."/>
            <person name="Abouelleil A."/>
            <person name="Adekoya E."/>
            <person name="Ait-zahra M."/>
            <person name="Allen N."/>
            <person name="Allen T."/>
            <person name="An P."/>
            <person name="Anderson M."/>
            <person name="Anderson S."/>
            <person name="Arachchi H."/>
            <person name="Armbruster J."/>
            <person name="Bachantsang P."/>
            <person name="Baldwin J."/>
            <person name="Barry A."/>
            <person name="Bayul T."/>
            <person name="Blitshsteyn B."/>
            <person name="Bloom T."/>
            <person name="Blye J."/>
            <person name="Boguslavskiy L."/>
            <person name="Borowsky M."/>
            <person name="Boukhgalter B."/>
            <person name="Brunache A."/>
            <person name="Butler J."/>
            <person name="Calixte N."/>
            <person name="Calvo S."/>
            <person name="Camarata J."/>
            <person name="Campo K."/>
            <person name="Chang J."/>
            <person name="Cheshatsang Y."/>
            <person name="Citroen M."/>
            <person name="Collymore A."/>
            <person name="Considine T."/>
            <person name="Cook A."/>
            <person name="Cooke P."/>
            <person name="Corum B."/>
            <person name="Cuomo C."/>
            <person name="David R."/>
            <person name="Dawoe T."/>
            <person name="Degray S."/>
            <person name="Dodge S."/>
            <person name="Dooley K."/>
            <person name="Dorje P."/>
            <person name="Dorjee K."/>
            <person name="Dorris L."/>
            <person name="Duffey N."/>
            <person name="Dupes A."/>
            <person name="Elkins T."/>
            <person name="Engels R."/>
            <person name="Erickson J."/>
            <person name="Farina A."/>
            <person name="Faro S."/>
            <person name="Ferreira P."/>
            <person name="Fischer H."/>
            <person name="Fitzgerald M."/>
            <person name="Foley K."/>
            <person name="Gage D."/>
            <person name="Galagan J."/>
            <person name="Gearin G."/>
            <person name="Gnerre S."/>
            <person name="Gnirke A."/>
            <person name="Goyette A."/>
            <person name="Graham J."/>
            <person name="Grandbois E."/>
            <person name="Gyaltsen K."/>
            <person name="Hafez N."/>
            <person name="Hagopian D."/>
            <person name="Hagos B."/>
            <person name="Hall J."/>
            <person name="Hatcher B."/>
            <person name="Heller A."/>
            <person name="Higgins H."/>
            <person name="Honan T."/>
            <person name="Horn A."/>
            <person name="Houde N."/>
            <person name="Hughes L."/>
            <person name="Hulme W."/>
            <person name="Husby E."/>
            <person name="Iliev I."/>
            <person name="Jaffe D."/>
            <person name="Jones C."/>
            <person name="Kamal M."/>
            <person name="Kamat A."/>
            <person name="Kamvysselis M."/>
            <person name="Karlsson E."/>
            <person name="Kells C."/>
            <person name="Kieu A."/>
            <person name="Kisner P."/>
            <person name="Kodira C."/>
            <person name="Kulbokas E."/>
            <person name="Labutti K."/>
            <person name="Lama D."/>
            <person name="Landers T."/>
            <person name="Leger J."/>
            <person name="Levine S."/>
            <person name="Lewis D."/>
            <person name="Lewis T."/>
            <person name="Lindblad-toh K."/>
            <person name="Liu X."/>
            <person name="Lokyitsang T."/>
            <person name="Lokyitsang Y."/>
            <person name="Lucien O."/>
            <person name="Lui A."/>
            <person name="Ma L.J."/>
            <person name="Mabbitt R."/>
            <person name="Macdonald J."/>
            <person name="Maclean C."/>
            <person name="Major J."/>
            <person name="Manning J."/>
            <person name="Marabella R."/>
            <person name="Maru K."/>
            <person name="Matthews C."/>
            <person name="Mauceli E."/>
            <person name="Mccarthy M."/>
            <person name="Mcdonough S."/>
            <person name="Mcghee T."/>
            <person name="Meldrim J."/>
            <person name="Meneus L."/>
            <person name="Mesirov J."/>
            <person name="Mihalev A."/>
            <person name="Mihova T."/>
            <person name="Mikkelsen T."/>
            <person name="Mlenga V."/>
            <person name="Moru K."/>
            <person name="Mozes J."/>
            <person name="Mulrain L."/>
            <person name="Munson G."/>
            <person name="Naylor J."/>
            <person name="Newes C."/>
            <person name="Nguyen C."/>
            <person name="Nguyen N."/>
            <person name="Nguyen T."/>
            <person name="Nicol R."/>
            <person name="Nielsen C."/>
            <person name="Nizzari M."/>
            <person name="Norbu C."/>
            <person name="Norbu N."/>
            <person name="O'donnell P."/>
            <person name="Okoawo O."/>
            <person name="O'leary S."/>
            <person name="Omotosho B."/>
            <person name="O'neill K."/>
            <person name="Osman S."/>
            <person name="Parker S."/>
            <person name="Perrin D."/>
            <person name="Phunkhang P."/>
            <person name="Piqani B."/>
            <person name="Purcell S."/>
            <person name="Rachupka T."/>
            <person name="Ramasamy U."/>
            <person name="Rameau R."/>
            <person name="Ray V."/>
            <person name="Raymond C."/>
            <person name="Retta R."/>
            <person name="Richardson S."/>
            <person name="Rise C."/>
            <person name="Rodriguez J."/>
            <person name="Rogers J."/>
            <person name="Rogov P."/>
            <person name="Rutman M."/>
            <person name="Schupbach R."/>
            <person name="Seaman C."/>
            <person name="Settipalli S."/>
            <person name="Sharpe T."/>
            <person name="Sheridan J."/>
            <person name="Sherpa N."/>
            <person name="Shi J."/>
            <person name="Smirnov S."/>
            <person name="Smith C."/>
            <person name="Sougnez C."/>
            <person name="Spencer B."/>
            <person name="Stalker J."/>
            <person name="Stange-thomann N."/>
            <person name="Stavropoulos S."/>
            <person name="Stetson K."/>
            <person name="Stone C."/>
            <person name="Stone S."/>
            <person name="Stubbs M."/>
            <person name="Talamas J."/>
            <person name="Tchuinga P."/>
            <person name="Tenzing P."/>
            <person name="Tesfaye S."/>
            <person name="Theodore J."/>
            <person name="Thoulutsang Y."/>
            <person name="Topham K."/>
            <person name="Towey S."/>
            <person name="Tsamla T."/>
            <person name="Tsomo N."/>
            <person name="Vallee D."/>
            <person name="Vassiliev H."/>
            <person name="Venkataraman V."/>
            <person name="Vinson J."/>
            <person name="Vo A."/>
            <person name="Wade C."/>
            <person name="Wang S."/>
            <person name="Wangchuk T."/>
            <person name="Wangdi T."/>
            <person name="Whittaker C."/>
            <person name="Wilkinson J."/>
            <person name="Wu Y."/>
            <person name="Wyman D."/>
            <person name="Yadav S."/>
            <person name="Yang S."/>
            <person name="Yang X."/>
            <person name="Yeager S."/>
            <person name="Yee E."/>
            <person name="Young G."/>
            <person name="Zainoun J."/>
            <person name="Zembeck L."/>
            <person name="Zimmer A."/>
            <person name="Zody M."/>
            <person name="Lander E."/>
        </authorList>
    </citation>
    <scope>NUCLEOTIDE SEQUENCE [LARGE SCALE GENOMIC DNA]</scope>
</reference>
<dbReference type="PANTHER" id="PTHR45808:SF2">
    <property type="entry name" value="RHO GTPASE-ACTIVATING PROTEIN 68F"/>
    <property type="match status" value="1"/>
</dbReference>
<dbReference type="Gene3D" id="3.40.525.10">
    <property type="entry name" value="CRAL-TRIO lipid binding domain"/>
    <property type="match status" value="1"/>
</dbReference>
<name>H2YIC4_CIOSA</name>
<organism evidence="3 4">
    <name type="scientific">Ciona savignyi</name>
    <name type="common">Pacific transparent sea squirt</name>
    <dbReference type="NCBI Taxonomy" id="51511"/>
    <lineage>
        <taxon>Eukaryota</taxon>
        <taxon>Metazoa</taxon>
        <taxon>Chordata</taxon>
        <taxon>Tunicata</taxon>
        <taxon>Ascidiacea</taxon>
        <taxon>Phlebobranchia</taxon>
        <taxon>Cionidae</taxon>
        <taxon>Ciona</taxon>
    </lineage>
</organism>
<protein>
    <recommendedName>
        <fullName evidence="2">CRAL-TRIO domain-containing protein</fullName>
    </recommendedName>
</protein>
<keyword evidence="1" id="KW-0812">Transmembrane</keyword>
<evidence type="ECO:0000313" key="3">
    <source>
        <dbReference type="Ensembl" id="ENSCSAVP00000005073.1"/>
    </source>
</evidence>
<dbReference type="GO" id="GO:0005096">
    <property type="term" value="F:GTPase activator activity"/>
    <property type="evidence" value="ECO:0007669"/>
    <property type="project" value="TreeGrafter"/>
</dbReference>
<dbReference type="PANTHER" id="PTHR45808">
    <property type="entry name" value="RHO GTPASE-ACTIVATING PROTEIN 68F"/>
    <property type="match status" value="1"/>
</dbReference>
<dbReference type="Pfam" id="PF13716">
    <property type="entry name" value="CRAL_TRIO_2"/>
    <property type="match status" value="1"/>
</dbReference>
<sequence length="89" mass="10783">MDMQRMDLDKALLYFIHILDPLVNEKYSLVYFHTMSQSSNHPSLDFIRHVYATLDRRYRANLKYLYIVHPTFWSKVFVWLFTTFSASEV</sequence>
<dbReference type="Ensembl" id="ENSCSAVT00000005144.1">
    <property type="protein sequence ID" value="ENSCSAVP00000005073.1"/>
    <property type="gene ID" value="ENSCSAVG00000003030.1"/>
</dbReference>
<feature type="transmembrane region" description="Helical" evidence="1">
    <location>
        <begin position="64"/>
        <end position="86"/>
    </location>
</feature>
<dbReference type="Proteomes" id="UP000007875">
    <property type="component" value="Unassembled WGS sequence"/>
</dbReference>
<dbReference type="InParanoid" id="H2YIC4"/>
<feature type="domain" description="CRAL-TRIO" evidence="2">
    <location>
        <begin position="5"/>
        <end position="87"/>
    </location>
</feature>
<evidence type="ECO:0000313" key="4">
    <source>
        <dbReference type="Proteomes" id="UP000007875"/>
    </source>
</evidence>
<dbReference type="GeneTree" id="ENSGT00940000156336"/>
<accession>H2YIC4</accession>
<keyword evidence="1" id="KW-0472">Membrane</keyword>
<evidence type="ECO:0000256" key="1">
    <source>
        <dbReference type="SAM" id="Phobius"/>
    </source>
</evidence>
<dbReference type="GO" id="GO:0007264">
    <property type="term" value="P:small GTPase-mediated signal transduction"/>
    <property type="evidence" value="ECO:0007669"/>
    <property type="project" value="TreeGrafter"/>
</dbReference>
<reference evidence="3" key="2">
    <citation type="submission" date="2025-08" db="UniProtKB">
        <authorList>
            <consortium name="Ensembl"/>
        </authorList>
    </citation>
    <scope>IDENTIFICATION</scope>
</reference>
<dbReference type="SUPFAM" id="SSF52087">
    <property type="entry name" value="CRAL/TRIO domain"/>
    <property type="match status" value="1"/>
</dbReference>
<dbReference type="GO" id="GO:0005737">
    <property type="term" value="C:cytoplasm"/>
    <property type="evidence" value="ECO:0007669"/>
    <property type="project" value="TreeGrafter"/>
</dbReference>
<dbReference type="HOGENOM" id="CLU_2460362_0_0_1"/>